<dbReference type="Proteomes" id="UP000032360">
    <property type="component" value="Unassembled WGS sequence"/>
</dbReference>
<dbReference type="SUPFAM" id="SSF50685">
    <property type="entry name" value="Barwin-like endoglucanases"/>
    <property type="match status" value="1"/>
</dbReference>
<feature type="domain" description="RlpA-like protein double-psi beta-barrel" evidence="1">
    <location>
        <begin position="165"/>
        <end position="234"/>
    </location>
</feature>
<keyword evidence="3" id="KW-1185">Reference proteome</keyword>
<keyword evidence="2" id="KW-0449">Lipoprotein</keyword>
<gene>
    <name evidence="2" type="ORF">AXFE_28500</name>
</gene>
<dbReference type="PANTHER" id="PTHR34183:SF1">
    <property type="entry name" value="ENDOLYTIC PEPTIDOGLYCAN TRANSGLYCOSYLASE RLPA"/>
    <property type="match status" value="1"/>
</dbReference>
<comment type="caution">
    <text evidence="2">The sequence shown here is derived from an EMBL/GenBank/DDBJ whole genome shotgun (WGS) entry which is preliminary data.</text>
</comment>
<dbReference type="Pfam" id="PF03330">
    <property type="entry name" value="DPBB_1"/>
    <property type="match status" value="1"/>
</dbReference>
<dbReference type="InterPro" id="IPR036908">
    <property type="entry name" value="RlpA-like_sf"/>
</dbReference>
<organism evidence="2 3">
    <name type="scientific">Acidithrix ferrooxidans</name>
    <dbReference type="NCBI Taxonomy" id="1280514"/>
    <lineage>
        <taxon>Bacteria</taxon>
        <taxon>Bacillati</taxon>
        <taxon>Actinomycetota</taxon>
        <taxon>Acidimicrobiia</taxon>
        <taxon>Acidimicrobiales</taxon>
        <taxon>Acidimicrobiaceae</taxon>
        <taxon>Acidithrix</taxon>
    </lineage>
</organism>
<evidence type="ECO:0000313" key="3">
    <source>
        <dbReference type="Proteomes" id="UP000032360"/>
    </source>
</evidence>
<protein>
    <submittedName>
        <fullName evidence="2">Rare lipoprotein A</fullName>
    </submittedName>
</protein>
<dbReference type="STRING" id="1280514.AXFE_28500"/>
<evidence type="ECO:0000313" key="2">
    <source>
        <dbReference type="EMBL" id="KJF16287.1"/>
    </source>
</evidence>
<reference evidence="2 3" key="1">
    <citation type="submission" date="2015-01" db="EMBL/GenBank/DDBJ databases">
        <title>Draft genome of the acidophilic iron oxidizer Acidithrix ferrooxidans strain Py-F3.</title>
        <authorList>
            <person name="Poehlein A."/>
            <person name="Eisen S."/>
            <person name="Schloemann M."/>
            <person name="Johnson B.D."/>
            <person name="Daniel R."/>
            <person name="Muehling M."/>
        </authorList>
    </citation>
    <scope>NUCLEOTIDE SEQUENCE [LARGE SCALE GENOMIC DNA]</scope>
    <source>
        <strain evidence="2 3">Py-F3</strain>
    </source>
</reference>
<accession>A0A0D8HEP3</accession>
<dbReference type="AlphaFoldDB" id="A0A0D8HEP3"/>
<dbReference type="InterPro" id="IPR009009">
    <property type="entry name" value="RlpA-like_DPBB"/>
</dbReference>
<name>A0A0D8HEP3_9ACTN</name>
<sequence>MTVQNYWRSYVVLPLSFSATLISPQLLQNHNSAFNSKSGSQISAIAPKLSDPQGQNLSLGRRNLSIMSAKALTNAVANKSHPSNVPVEALSFGALMPIDVALISTVVSPAIPVTVALPPAPVVVPPAPVVVPPAPVVVSSAPVVVSSAPVVVSSALTHVMSGIGSWYATFFGSCANLSAPFGTIITITDLSTGKSTTCRVDDRGPYVTGRVIDLSPDVFSQLSSLSNGLIPVKISW</sequence>
<dbReference type="CDD" id="cd22268">
    <property type="entry name" value="DPBB_RlpA-like"/>
    <property type="match status" value="1"/>
</dbReference>
<proteinExistence type="predicted"/>
<dbReference type="PANTHER" id="PTHR34183">
    <property type="entry name" value="ENDOLYTIC PEPTIDOGLYCAN TRANSGLYCOSYLASE RLPA"/>
    <property type="match status" value="1"/>
</dbReference>
<evidence type="ECO:0000259" key="1">
    <source>
        <dbReference type="Pfam" id="PF03330"/>
    </source>
</evidence>
<dbReference type="EMBL" id="JXYS01000089">
    <property type="protein sequence ID" value="KJF16287.1"/>
    <property type="molecule type" value="Genomic_DNA"/>
</dbReference>
<dbReference type="Gene3D" id="2.40.40.10">
    <property type="entry name" value="RlpA-like domain"/>
    <property type="match status" value="1"/>
</dbReference>